<proteinExistence type="predicted"/>
<evidence type="ECO:0000313" key="3">
    <source>
        <dbReference type="EMBL" id="MBM7507709.1"/>
    </source>
</evidence>
<keyword evidence="2" id="KW-0472">Membrane</keyword>
<sequence>MTSPGTHRDPSQGDPDIEGLSTPQLMSRLSQQTSELVSAELRLAKAEIQQSVKHAGIGVGLFGGAGTLVWFALGTLVAAAVLALDLVLPAWAAALVVAGVLLAAAALLGLVGKKQVDQATPPVSATQTNVQRDVETVKEARRHG</sequence>
<keyword evidence="2" id="KW-1133">Transmembrane helix</keyword>
<evidence type="ECO:0000256" key="2">
    <source>
        <dbReference type="SAM" id="Phobius"/>
    </source>
</evidence>
<keyword evidence="2" id="KW-0812">Transmembrane</keyword>
<evidence type="ECO:0008006" key="5">
    <source>
        <dbReference type="Google" id="ProtNLM"/>
    </source>
</evidence>
<dbReference type="Pfam" id="PF07332">
    <property type="entry name" value="Phage_holin_3_6"/>
    <property type="match status" value="1"/>
</dbReference>
<feature type="transmembrane region" description="Helical" evidence="2">
    <location>
        <begin position="90"/>
        <end position="111"/>
    </location>
</feature>
<gene>
    <name evidence="3" type="ORF">JOE61_001523</name>
</gene>
<name>A0ABS2M936_9ACTN</name>
<feature type="compositionally biased region" description="Polar residues" evidence="1">
    <location>
        <begin position="122"/>
        <end position="131"/>
    </location>
</feature>
<feature type="region of interest" description="Disordered" evidence="1">
    <location>
        <begin position="1"/>
        <end position="21"/>
    </location>
</feature>
<organism evidence="3 4">
    <name type="scientific">Nocardioides salarius</name>
    <dbReference type="NCBI Taxonomy" id="374513"/>
    <lineage>
        <taxon>Bacteria</taxon>
        <taxon>Bacillati</taxon>
        <taxon>Actinomycetota</taxon>
        <taxon>Actinomycetes</taxon>
        <taxon>Propionibacteriales</taxon>
        <taxon>Nocardioidaceae</taxon>
        <taxon>Nocardioides</taxon>
    </lineage>
</organism>
<dbReference type="EMBL" id="JAFBBZ010000001">
    <property type="protein sequence ID" value="MBM7507709.1"/>
    <property type="molecule type" value="Genomic_DNA"/>
</dbReference>
<feature type="transmembrane region" description="Helical" evidence="2">
    <location>
        <begin position="59"/>
        <end position="84"/>
    </location>
</feature>
<feature type="compositionally biased region" description="Basic and acidic residues" evidence="1">
    <location>
        <begin position="132"/>
        <end position="144"/>
    </location>
</feature>
<accession>A0ABS2M936</accession>
<feature type="region of interest" description="Disordered" evidence="1">
    <location>
        <begin position="122"/>
        <end position="144"/>
    </location>
</feature>
<comment type="caution">
    <text evidence="3">The sequence shown here is derived from an EMBL/GenBank/DDBJ whole genome shotgun (WGS) entry which is preliminary data.</text>
</comment>
<dbReference type="RefSeq" id="WP_193669899.1">
    <property type="nucleotide sequence ID" value="NZ_JACDTV010000011.1"/>
</dbReference>
<evidence type="ECO:0000256" key="1">
    <source>
        <dbReference type="SAM" id="MobiDB-lite"/>
    </source>
</evidence>
<feature type="compositionally biased region" description="Basic and acidic residues" evidence="1">
    <location>
        <begin position="1"/>
        <end position="11"/>
    </location>
</feature>
<dbReference type="InterPro" id="IPR009937">
    <property type="entry name" value="Phage_holin_3_6"/>
</dbReference>
<protein>
    <recommendedName>
        <fullName evidence="5">Phage holin family protein</fullName>
    </recommendedName>
</protein>
<keyword evidence="4" id="KW-1185">Reference proteome</keyword>
<evidence type="ECO:0000313" key="4">
    <source>
        <dbReference type="Proteomes" id="UP000732378"/>
    </source>
</evidence>
<dbReference type="Proteomes" id="UP000732378">
    <property type="component" value="Unassembled WGS sequence"/>
</dbReference>
<reference evidence="3 4" key="1">
    <citation type="submission" date="2021-01" db="EMBL/GenBank/DDBJ databases">
        <title>Sequencing the genomes of 1000 actinobacteria strains.</title>
        <authorList>
            <person name="Klenk H.-P."/>
        </authorList>
    </citation>
    <scope>NUCLEOTIDE SEQUENCE [LARGE SCALE GENOMIC DNA]</scope>
    <source>
        <strain evidence="3 4">DSM 18239</strain>
    </source>
</reference>